<dbReference type="Pfam" id="PF00698">
    <property type="entry name" value="Acyl_transf_1"/>
    <property type="match status" value="1"/>
</dbReference>
<keyword evidence="4" id="KW-0012">Acyltransferase</keyword>
<accession>A0ABS6CX48</accession>
<dbReference type="Pfam" id="PF22621">
    <property type="entry name" value="CurL-like_PKS_C"/>
    <property type="match status" value="1"/>
</dbReference>
<evidence type="ECO:0000313" key="5">
    <source>
        <dbReference type="Proteomes" id="UP000720508"/>
    </source>
</evidence>
<gene>
    <name evidence="4" type="ORF">KN815_48085</name>
</gene>
<sequence>TEWPETGQPRRAGISAFGVSGTNAHTIIEQAPVYDQAVTDEDPAEDHGVLPWALSARSPEALRAQAEQLRSHLMAHTELGTLDLAYSLVATRSALEHRAVVTAADRAELLRGLDAVAAGEAAPGVMRSVARMSGSTAFLFSGQGAQRLGMGRELYEAFPVFASALDEVCAHLDMLLDRPLKDVVFAAEGSADAELLDRTAFTQPALFAVEVALFRLLSAWG</sequence>
<organism evidence="4 5">
    <name type="scientific">Streptomyces niphimycinicus</name>
    <dbReference type="NCBI Taxonomy" id="2842201"/>
    <lineage>
        <taxon>Bacteria</taxon>
        <taxon>Bacillati</taxon>
        <taxon>Actinomycetota</taxon>
        <taxon>Actinomycetes</taxon>
        <taxon>Kitasatosporales</taxon>
        <taxon>Streptomycetaceae</taxon>
        <taxon>Streptomyces</taxon>
    </lineage>
</organism>
<keyword evidence="5" id="KW-1185">Reference proteome</keyword>
<proteinExistence type="predicted"/>
<comment type="caution">
    <text evidence="4">The sequence shown here is derived from an EMBL/GenBank/DDBJ whole genome shotgun (WGS) entry which is preliminary data.</text>
</comment>
<reference evidence="4 5" key="1">
    <citation type="submission" date="2021-06" db="EMBL/GenBank/DDBJ databases">
        <authorList>
            <person name="Pan X."/>
        </authorList>
    </citation>
    <scope>NUCLEOTIDE SEQUENCE [LARGE SCALE GENOMIC DNA]</scope>
    <source>
        <strain evidence="4 5">4503</strain>
    </source>
</reference>
<keyword evidence="1" id="KW-0808">Transferase</keyword>
<feature type="non-terminal residue" evidence="4">
    <location>
        <position position="221"/>
    </location>
</feature>
<dbReference type="PANTHER" id="PTHR43775:SF51">
    <property type="entry name" value="INACTIVE PHENOLPHTHIOCEROL SYNTHESIS POLYKETIDE SYNTHASE TYPE I PKS1-RELATED"/>
    <property type="match status" value="1"/>
</dbReference>
<evidence type="ECO:0000256" key="1">
    <source>
        <dbReference type="ARBA" id="ARBA00022679"/>
    </source>
</evidence>
<dbReference type="GO" id="GO:0016746">
    <property type="term" value="F:acyltransferase activity"/>
    <property type="evidence" value="ECO:0007669"/>
    <property type="project" value="UniProtKB-KW"/>
</dbReference>
<feature type="domain" description="Malonyl-CoA:ACP transacylase (MAT)" evidence="3">
    <location>
        <begin position="138"/>
        <end position="221"/>
    </location>
</feature>
<dbReference type="Proteomes" id="UP000720508">
    <property type="component" value="Unassembled WGS sequence"/>
</dbReference>
<dbReference type="InterPro" id="IPR014043">
    <property type="entry name" value="Acyl_transferase_dom"/>
</dbReference>
<evidence type="ECO:0000259" key="3">
    <source>
        <dbReference type="Pfam" id="PF00698"/>
    </source>
</evidence>
<dbReference type="RefSeq" id="WP_216348068.1">
    <property type="nucleotide sequence ID" value="NZ_JAHLEM010001122.1"/>
</dbReference>
<name>A0ABS6CX48_9ACTN</name>
<evidence type="ECO:0000313" key="4">
    <source>
        <dbReference type="EMBL" id="MBU3871538.1"/>
    </source>
</evidence>
<protein>
    <submittedName>
        <fullName evidence="4">Acyltransferase domain-containing protein</fullName>
    </submittedName>
</protein>
<evidence type="ECO:0000256" key="2">
    <source>
        <dbReference type="ARBA" id="ARBA00023268"/>
    </source>
</evidence>
<dbReference type="EMBL" id="JAHLEM010001122">
    <property type="protein sequence ID" value="MBU3871538.1"/>
    <property type="molecule type" value="Genomic_DNA"/>
</dbReference>
<dbReference type="PANTHER" id="PTHR43775">
    <property type="entry name" value="FATTY ACID SYNTHASE"/>
    <property type="match status" value="1"/>
</dbReference>
<feature type="non-terminal residue" evidence="4">
    <location>
        <position position="1"/>
    </location>
</feature>
<keyword evidence="2" id="KW-0511">Multifunctional enzyme</keyword>
<dbReference type="InterPro" id="IPR050091">
    <property type="entry name" value="PKS_NRPS_Biosynth_Enz"/>
</dbReference>